<evidence type="ECO:0000313" key="2">
    <source>
        <dbReference type="EMBL" id="KAK4035846.1"/>
    </source>
</evidence>
<name>A0ABR0B2D4_9CRUS</name>
<organism evidence="2 3">
    <name type="scientific">Daphnia magna</name>
    <dbReference type="NCBI Taxonomy" id="35525"/>
    <lineage>
        <taxon>Eukaryota</taxon>
        <taxon>Metazoa</taxon>
        <taxon>Ecdysozoa</taxon>
        <taxon>Arthropoda</taxon>
        <taxon>Crustacea</taxon>
        <taxon>Branchiopoda</taxon>
        <taxon>Diplostraca</taxon>
        <taxon>Cladocera</taxon>
        <taxon>Anomopoda</taxon>
        <taxon>Daphniidae</taxon>
        <taxon>Daphnia</taxon>
    </lineage>
</organism>
<sequence>MPAGEYHGQGKNDGIVTAPEFQMTPSKSSRSKNELTHASECELCRPINVDGQQQGKKKKRGQFHQRSSRTRLDIIV</sequence>
<protein>
    <submittedName>
        <fullName evidence="2">Uncharacterized protein</fullName>
    </submittedName>
</protein>
<reference evidence="2 3" key="1">
    <citation type="journal article" date="2023" name="Nucleic Acids Res.">
        <title>The hologenome of Daphnia magna reveals possible DNA methylation and microbiome-mediated evolution of the host genome.</title>
        <authorList>
            <person name="Chaturvedi A."/>
            <person name="Li X."/>
            <person name="Dhandapani V."/>
            <person name="Marshall H."/>
            <person name="Kissane S."/>
            <person name="Cuenca-Cambronero M."/>
            <person name="Asole G."/>
            <person name="Calvet F."/>
            <person name="Ruiz-Romero M."/>
            <person name="Marangio P."/>
            <person name="Guigo R."/>
            <person name="Rago D."/>
            <person name="Mirbahai L."/>
            <person name="Eastwood N."/>
            <person name="Colbourne J.K."/>
            <person name="Zhou J."/>
            <person name="Mallon E."/>
            <person name="Orsini L."/>
        </authorList>
    </citation>
    <scope>NUCLEOTIDE SEQUENCE [LARGE SCALE GENOMIC DNA]</scope>
    <source>
        <strain evidence="2">LRV0_1</strain>
    </source>
</reference>
<dbReference type="Proteomes" id="UP001234178">
    <property type="component" value="Unassembled WGS sequence"/>
</dbReference>
<dbReference type="EMBL" id="JAOYFB010000040">
    <property type="protein sequence ID" value="KAK4035846.1"/>
    <property type="molecule type" value="Genomic_DNA"/>
</dbReference>
<evidence type="ECO:0000313" key="3">
    <source>
        <dbReference type="Proteomes" id="UP001234178"/>
    </source>
</evidence>
<feature type="compositionally biased region" description="Basic residues" evidence="1">
    <location>
        <begin position="55"/>
        <end position="69"/>
    </location>
</feature>
<feature type="region of interest" description="Disordered" evidence="1">
    <location>
        <begin position="1"/>
        <end position="76"/>
    </location>
</feature>
<accession>A0ABR0B2D4</accession>
<keyword evidence="3" id="KW-1185">Reference proteome</keyword>
<feature type="compositionally biased region" description="Basic and acidic residues" evidence="1">
    <location>
        <begin position="31"/>
        <end position="43"/>
    </location>
</feature>
<gene>
    <name evidence="2" type="ORF">OUZ56_027927</name>
</gene>
<comment type="caution">
    <text evidence="2">The sequence shown here is derived from an EMBL/GenBank/DDBJ whole genome shotgun (WGS) entry which is preliminary data.</text>
</comment>
<evidence type="ECO:0000256" key="1">
    <source>
        <dbReference type="SAM" id="MobiDB-lite"/>
    </source>
</evidence>
<proteinExistence type="predicted"/>